<feature type="transmembrane region" description="Helical" evidence="1">
    <location>
        <begin position="35"/>
        <end position="53"/>
    </location>
</feature>
<evidence type="ECO:0000313" key="2">
    <source>
        <dbReference type="EMBL" id="PNY81639.1"/>
    </source>
</evidence>
<keyword evidence="1" id="KW-1133">Transmembrane helix</keyword>
<keyword evidence="3" id="KW-1185">Reference proteome</keyword>
<evidence type="ECO:0000313" key="3">
    <source>
        <dbReference type="Proteomes" id="UP000236379"/>
    </source>
</evidence>
<gene>
    <name evidence="2" type="ORF">CVO96_09875</name>
</gene>
<organism evidence="2 3">
    <name type="scientific">Deinococcus koreensis</name>
    <dbReference type="NCBI Taxonomy" id="2054903"/>
    <lineage>
        <taxon>Bacteria</taxon>
        <taxon>Thermotogati</taxon>
        <taxon>Deinococcota</taxon>
        <taxon>Deinococci</taxon>
        <taxon>Deinococcales</taxon>
        <taxon>Deinococcaceae</taxon>
        <taxon>Deinococcus</taxon>
    </lineage>
</organism>
<sequence length="80" mass="9010">MFGRRVPPQIVFMFSVVLALLCAIGAVATLRAGNWVWFAILGGLTVWFTVDAVRSYGWARNKKRLDAEKAAQNARHHPQR</sequence>
<dbReference type="Proteomes" id="UP000236379">
    <property type="component" value="Unassembled WGS sequence"/>
</dbReference>
<keyword evidence="1" id="KW-0472">Membrane</keyword>
<keyword evidence="1" id="KW-0812">Transmembrane</keyword>
<dbReference type="RefSeq" id="WP_103312080.1">
    <property type="nucleotide sequence ID" value="NZ_PPPD01000001.1"/>
</dbReference>
<comment type="caution">
    <text evidence="2">The sequence shown here is derived from an EMBL/GenBank/DDBJ whole genome shotgun (WGS) entry which is preliminary data.</text>
</comment>
<proteinExistence type="predicted"/>
<accession>A0A2K3UYM3</accession>
<name>A0A2K3UYM3_9DEIO</name>
<reference evidence="2 3" key="1">
    <citation type="submission" date="2018-01" db="EMBL/GenBank/DDBJ databases">
        <title>Deinococcus koreensis sp. nov., a radiation-resistant bacterium isolated from river water.</title>
        <authorList>
            <person name="Choi A."/>
        </authorList>
    </citation>
    <scope>NUCLEOTIDE SEQUENCE [LARGE SCALE GENOMIC DNA]</scope>
    <source>
        <strain evidence="2 3">SJW1-2</strain>
    </source>
</reference>
<evidence type="ECO:0000256" key="1">
    <source>
        <dbReference type="SAM" id="Phobius"/>
    </source>
</evidence>
<dbReference type="AlphaFoldDB" id="A0A2K3UYM3"/>
<dbReference type="EMBL" id="PPPD01000001">
    <property type="protein sequence ID" value="PNY81639.1"/>
    <property type="molecule type" value="Genomic_DNA"/>
</dbReference>
<dbReference type="OrthoDB" id="73250at2"/>
<protein>
    <submittedName>
        <fullName evidence="2">Uncharacterized protein</fullName>
    </submittedName>
</protein>